<reference evidence="2" key="1">
    <citation type="journal article" date="2020" name="BMC Genomics">
        <title>Correction to: Identification and distribution of gene clusters required for synthesis of sphingolipid metabolism inhibitors in diverse species of the filamentous fungus Fusarium.</title>
        <authorList>
            <person name="Kim H.S."/>
            <person name="Lohmar J.M."/>
            <person name="Busman M."/>
            <person name="Brown D.W."/>
            <person name="Naumann T.A."/>
            <person name="Divon H.H."/>
            <person name="Lysoe E."/>
            <person name="Uhlig S."/>
            <person name="Proctor R.H."/>
        </authorList>
    </citation>
    <scope>NUCLEOTIDE SEQUENCE</scope>
    <source>
        <strain evidence="2">NRRL 20472</strain>
    </source>
</reference>
<keyword evidence="1" id="KW-0732">Signal</keyword>
<accession>A0A8H4TKA9</accession>
<dbReference type="AlphaFoldDB" id="A0A8H4TKA9"/>
<evidence type="ECO:0000256" key="1">
    <source>
        <dbReference type="SAM" id="SignalP"/>
    </source>
</evidence>
<name>A0A8H4TKA9_9HYPO</name>
<dbReference type="OrthoDB" id="10496488at2759"/>
<evidence type="ECO:0000313" key="2">
    <source>
        <dbReference type="EMBL" id="KAF4959277.1"/>
    </source>
</evidence>
<organism evidence="2 3">
    <name type="scientific">Fusarium sarcochroum</name>
    <dbReference type="NCBI Taxonomy" id="1208366"/>
    <lineage>
        <taxon>Eukaryota</taxon>
        <taxon>Fungi</taxon>
        <taxon>Dikarya</taxon>
        <taxon>Ascomycota</taxon>
        <taxon>Pezizomycotina</taxon>
        <taxon>Sordariomycetes</taxon>
        <taxon>Hypocreomycetidae</taxon>
        <taxon>Hypocreales</taxon>
        <taxon>Nectriaceae</taxon>
        <taxon>Fusarium</taxon>
        <taxon>Fusarium lateritium species complex</taxon>
    </lineage>
</organism>
<dbReference type="Proteomes" id="UP000622797">
    <property type="component" value="Unassembled WGS sequence"/>
</dbReference>
<feature type="signal peptide" evidence="1">
    <location>
        <begin position="1"/>
        <end position="20"/>
    </location>
</feature>
<evidence type="ECO:0000313" key="3">
    <source>
        <dbReference type="Proteomes" id="UP000622797"/>
    </source>
</evidence>
<dbReference type="EMBL" id="JABEXW010000666">
    <property type="protein sequence ID" value="KAF4959277.1"/>
    <property type="molecule type" value="Genomic_DNA"/>
</dbReference>
<comment type="caution">
    <text evidence="2">The sequence shown here is derived from an EMBL/GenBank/DDBJ whole genome shotgun (WGS) entry which is preliminary data.</text>
</comment>
<protein>
    <submittedName>
        <fullName evidence="2">Uncharacterized protein</fullName>
    </submittedName>
</protein>
<keyword evidence="3" id="KW-1185">Reference proteome</keyword>
<proteinExistence type="predicted"/>
<reference evidence="2" key="2">
    <citation type="submission" date="2020-05" db="EMBL/GenBank/DDBJ databases">
        <authorList>
            <person name="Kim H.-S."/>
            <person name="Proctor R.H."/>
            <person name="Brown D.W."/>
        </authorList>
    </citation>
    <scope>NUCLEOTIDE SEQUENCE</scope>
    <source>
        <strain evidence="2">NRRL 20472</strain>
    </source>
</reference>
<gene>
    <name evidence="2" type="ORF">FSARC_10793</name>
</gene>
<feature type="chain" id="PRO_5034725709" evidence="1">
    <location>
        <begin position="21"/>
        <end position="134"/>
    </location>
</feature>
<sequence>MKFLSASVFSIIAAISAVSAWEITIYEAESNCEETPGQRFRNLVSQTPPNTNCLTFGQDFPGVDCVEYEDPGAEYVCGGSFTTRSILLQPGVRCEIYSTPFCGQGTKIDSLGQGHDGKCSAFEKFAPIGSIKCS</sequence>